<comment type="caution">
    <text evidence="2">The sequence shown here is derived from an EMBL/GenBank/DDBJ whole genome shotgun (WGS) entry which is preliminary data.</text>
</comment>
<dbReference type="EMBL" id="QGKY02000089">
    <property type="protein sequence ID" value="KAF2611973.1"/>
    <property type="molecule type" value="Genomic_DNA"/>
</dbReference>
<gene>
    <name evidence="2" type="ORF">F2Q70_00008087</name>
</gene>
<organism evidence="2">
    <name type="scientific">Brassica cretica</name>
    <name type="common">Mustard</name>
    <dbReference type="NCBI Taxonomy" id="69181"/>
    <lineage>
        <taxon>Eukaryota</taxon>
        <taxon>Viridiplantae</taxon>
        <taxon>Streptophyta</taxon>
        <taxon>Embryophyta</taxon>
        <taxon>Tracheophyta</taxon>
        <taxon>Spermatophyta</taxon>
        <taxon>Magnoliopsida</taxon>
        <taxon>eudicotyledons</taxon>
        <taxon>Gunneridae</taxon>
        <taxon>Pentapetalae</taxon>
        <taxon>rosids</taxon>
        <taxon>malvids</taxon>
        <taxon>Brassicales</taxon>
        <taxon>Brassicaceae</taxon>
        <taxon>Brassiceae</taxon>
        <taxon>Brassica</taxon>
    </lineage>
</organism>
<sequence>MGNNEGSISVPDVSWFISPIRYKMNYNSSFNAPYLLSRRRNSTYKKRIVVLPPWRSDFSVVADDKSKTGRSGLSLILRSFFPVSTCVSLVSYVVCVFRMGVACCPVN</sequence>
<evidence type="ECO:0000313" key="2">
    <source>
        <dbReference type="EMBL" id="KAF2611973.1"/>
    </source>
</evidence>
<keyword evidence="1" id="KW-0472">Membrane</keyword>
<feature type="transmembrane region" description="Helical" evidence="1">
    <location>
        <begin position="75"/>
        <end position="94"/>
    </location>
</feature>
<protein>
    <submittedName>
        <fullName evidence="2">Uncharacterized protein</fullName>
    </submittedName>
</protein>
<name>A0A8S9M3Y9_BRACR</name>
<dbReference type="AlphaFoldDB" id="A0A8S9M3Y9"/>
<evidence type="ECO:0000256" key="1">
    <source>
        <dbReference type="SAM" id="Phobius"/>
    </source>
</evidence>
<proteinExistence type="predicted"/>
<keyword evidence="1" id="KW-1133">Transmembrane helix</keyword>
<keyword evidence="1" id="KW-0812">Transmembrane</keyword>
<reference evidence="2" key="1">
    <citation type="submission" date="2019-12" db="EMBL/GenBank/DDBJ databases">
        <title>Genome sequencing and annotation of Brassica cretica.</title>
        <authorList>
            <person name="Studholme D.J."/>
            <person name="Sarris P.F."/>
        </authorList>
    </citation>
    <scope>NUCLEOTIDE SEQUENCE</scope>
    <source>
        <strain evidence="2">PFS-102/07</strain>
        <tissue evidence="2">Leaf</tissue>
    </source>
</reference>
<accession>A0A8S9M3Y9</accession>